<reference evidence="1" key="1">
    <citation type="submission" date="2020-04" db="EMBL/GenBank/DDBJ databases">
        <authorList>
            <person name="Chiriac C."/>
            <person name="Salcher M."/>
            <person name="Ghai R."/>
            <person name="Kavagutti S V."/>
        </authorList>
    </citation>
    <scope>NUCLEOTIDE SEQUENCE</scope>
</reference>
<organism evidence="1">
    <name type="scientific">uncultured Caudovirales phage</name>
    <dbReference type="NCBI Taxonomy" id="2100421"/>
    <lineage>
        <taxon>Viruses</taxon>
        <taxon>Duplodnaviria</taxon>
        <taxon>Heunggongvirae</taxon>
        <taxon>Uroviricota</taxon>
        <taxon>Caudoviricetes</taxon>
        <taxon>Peduoviridae</taxon>
        <taxon>Maltschvirus</taxon>
        <taxon>Maltschvirus maltsch</taxon>
    </lineage>
</organism>
<gene>
    <name evidence="1" type="ORF">UFOVP58_168</name>
</gene>
<accession>A0A6J5KWV8</accession>
<protein>
    <submittedName>
        <fullName evidence="1">Uncharacterized protein</fullName>
    </submittedName>
</protein>
<sequence>MITANTISAISFDKDALIKTRQELTVQRMTLDLFMSKFLDKFEGEMDHEIPNTPVWKLYKSKVVEYNKVEHLVRLTNYYLEK</sequence>
<dbReference type="EMBL" id="LR796186">
    <property type="protein sequence ID" value="CAB4125556.1"/>
    <property type="molecule type" value="Genomic_DNA"/>
</dbReference>
<proteinExistence type="predicted"/>
<evidence type="ECO:0000313" key="1">
    <source>
        <dbReference type="EMBL" id="CAB4125556.1"/>
    </source>
</evidence>
<name>A0A6J5KWV8_9CAUD</name>